<organism evidence="2 3">
    <name type="scientific">Clohesyomyces aquaticus</name>
    <dbReference type="NCBI Taxonomy" id="1231657"/>
    <lineage>
        <taxon>Eukaryota</taxon>
        <taxon>Fungi</taxon>
        <taxon>Dikarya</taxon>
        <taxon>Ascomycota</taxon>
        <taxon>Pezizomycotina</taxon>
        <taxon>Dothideomycetes</taxon>
        <taxon>Pleosporomycetidae</taxon>
        <taxon>Pleosporales</taxon>
        <taxon>Lindgomycetaceae</taxon>
        <taxon>Clohesyomyces</taxon>
    </lineage>
</organism>
<protein>
    <submittedName>
        <fullName evidence="2">Uncharacterized protein</fullName>
    </submittedName>
</protein>
<proteinExistence type="predicted"/>
<feature type="region of interest" description="Disordered" evidence="1">
    <location>
        <begin position="35"/>
        <end position="54"/>
    </location>
</feature>
<feature type="compositionally biased region" description="Polar residues" evidence="1">
    <location>
        <begin position="206"/>
        <end position="219"/>
    </location>
</feature>
<dbReference type="Proteomes" id="UP000193144">
    <property type="component" value="Unassembled WGS sequence"/>
</dbReference>
<keyword evidence="3" id="KW-1185">Reference proteome</keyword>
<sequence>MLLSDIAKGVIAALKGSSALARTAARLKQALANTKAAKHAQAERRRRSRRAVEGSRGPIYAADCPVTARVQRLLTKRINAWKRLRPSIQSNGKRATKRHANRVTVVQDVQRWVYSINNLERASQLQALHTKSVQYLEKRGKFQARHTITASSLNAAKLSLVARNALDPYNLLLQQKGRIESKEPIVKVPDSQAIIQETQVTSELLETPTGAQNGSNVTSDYRDKGYSSPLDYMDFN</sequence>
<comment type="caution">
    <text evidence="2">The sequence shown here is derived from an EMBL/GenBank/DDBJ whole genome shotgun (WGS) entry which is preliminary data.</text>
</comment>
<dbReference type="OrthoDB" id="3808625at2759"/>
<evidence type="ECO:0000313" key="3">
    <source>
        <dbReference type="Proteomes" id="UP000193144"/>
    </source>
</evidence>
<reference evidence="2 3" key="1">
    <citation type="submission" date="2016-07" db="EMBL/GenBank/DDBJ databases">
        <title>Pervasive Adenine N6-methylation of Active Genes in Fungi.</title>
        <authorList>
            <consortium name="DOE Joint Genome Institute"/>
            <person name="Mondo S.J."/>
            <person name="Dannebaum R.O."/>
            <person name="Kuo R.C."/>
            <person name="Labutti K."/>
            <person name="Haridas S."/>
            <person name="Kuo A."/>
            <person name="Salamov A."/>
            <person name="Ahrendt S.R."/>
            <person name="Lipzen A."/>
            <person name="Sullivan W."/>
            <person name="Andreopoulos W.B."/>
            <person name="Clum A."/>
            <person name="Lindquist E."/>
            <person name="Daum C."/>
            <person name="Ramamoorthy G.K."/>
            <person name="Gryganskyi A."/>
            <person name="Culley D."/>
            <person name="Magnuson J.K."/>
            <person name="James T.Y."/>
            <person name="O'Malley M.A."/>
            <person name="Stajich J.E."/>
            <person name="Spatafora J.W."/>
            <person name="Visel A."/>
            <person name="Grigoriev I.V."/>
        </authorList>
    </citation>
    <scope>NUCLEOTIDE SEQUENCE [LARGE SCALE GENOMIC DNA]</scope>
    <source>
        <strain evidence="2 3">CBS 115471</strain>
    </source>
</reference>
<gene>
    <name evidence="2" type="ORF">BCR34DRAFT_639862</name>
</gene>
<name>A0A1Y2A294_9PLEO</name>
<evidence type="ECO:0000256" key="1">
    <source>
        <dbReference type="SAM" id="MobiDB-lite"/>
    </source>
</evidence>
<dbReference type="AlphaFoldDB" id="A0A1Y2A294"/>
<accession>A0A1Y2A294</accession>
<evidence type="ECO:0000313" key="2">
    <source>
        <dbReference type="EMBL" id="ORY16125.1"/>
    </source>
</evidence>
<feature type="region of interest" description="Disordered" evidence="1">
    <location>
        <begin position="206"/>
        <end position="236"/>
    </location>
</feature>
<dbReference type="EMBL" id="MCFA01000020">
    <property type="protein sequence ID" value="ORY16125.1"/>
    <property type="molecule type" value="Genomic_DNA"/>
</dbReference>